<keyword evidence="1" id="KW-0732">Signal</keyword>
<accession>A0A7Y2ED99</accession>
<comment type="caution">
    <text evidence="3">The sequence shown here is derived from an EMBL/GenBank/DDBJ whole genome shotgun (WGS) entry which is preliminary data.</text>
</comment>
<keyword evidence="3" id="KW-0969">Cilium</keyword>
<keyword evidence="1" id="KW-1005">Bacterial flagellum biogenesis</keyword>
<name>A0A7Y2ED99_UNCEI</name>
<reference evidence="3 4" key="1">
    <citation type="submission" date="2020-03" db="EMBL/GenBank/DDBJ databases">
        <title>Metabolic flexibility allows generalist bacteria to become dominant in a frequently disturbed ecosystem.</title>
        <authorList>
            <person name="Chen Y.-J."/>
            <person name="Leung P.M."/>
            <person name="Bay S.K."/>
            <person name="Hugenholtz P."/>
            <person name="Kessler A.J."/>
            <person name="Shelley G."/>
            <person name="Waite D.W."/>
            <person name="Cook P.L."/>
            <person name="Greening C."/>
        </authorList>
    </citation>
    <scope>NUCLEOTIDE SEQUENCE [LARGE SCALE GENOMIC DNA]</scope>
    <source>
        <strain evidence="3">SS_bin_28</strain>
    </source>
</reference>
<evidence type="ECO:0000256" key="1">
    <source>
        <dbReference type="RuleBase" id="RU362063"/>
    </source>
</evidence>
<dbReference type="GO" id="GO:0044780">
    <property type="term" value="P:bacterial-type flagellum assembly"/>
    <property type="evidence" value="ECO:0007669"/>
    <property type="project" value="InterPro"/>
</dbReference>
<dbReference type="InterPro" id="IPR039246">
    <property type="entry name" value="Flagellar_FlgA"/>
</dbReference>
<dbReference type="Proteomes" id="UP000547674">
    <property type="component" value="Unassembled WGS sequence"/>
</dbReference>
<dbReference type="PANTHER" id="PTHR36307">
    <property type="entry name" value="FLAGELLA BASAL BODY P-RING FORMATION PROTEIN FLGA"/>
    <property type="match status" value="1"/>
</dbReference>
<evidence type="ECO:0000313" key="4">
    <source>
        <dbReference type="Proteomes" id="UP000547674"/>
    </source>
</evidence>
<feature type="domain" description="Flagella basal body P-ring formation protein FlgA SAF" evidence="2">
    <location>
        <begin position="110"/>
        <end position="224"/>
    </location>
</feature>
<dbReference type="AlphaFoldDB" id="A0A7Y2ED99"/>
<feature type="chain" id="PRO_5031605637" description="Flagella basal body P-ring formation protein FlgA" evidence="1">
    <location>
        <begin position="29"/>
        <end position="233"/>
    </location>
</feature>
<comment type="subcellular location">
    <subcellularLocation>
        <location evidence="1">Periplasm</location>
    </subcellularLocation>
</comment>
<evidence type="ECO:0000259" key="2">
    <source>
        <dbReference type="Pfam" id="PF13144"/>
    </source>
</evidence>
<protein>
    <recommendedName>
        <fullName evidence="1">Flagella basal body P-ring formation protein FlgA</fullName>
    </recommendedName>
</protein>
<dbReference type="InterPro" id="IPR017585">
    <property type="entry name" value="SAF_FlgA"/>
</dbReference>
<sequence>MISFDSRRAFLILSVLILSFGGWSPTQAADSLENISPQEAFVQTVALKWQVDASRMKVDWGRLENREWKPQDSIKIRSESKRGWFVVLVEGLDVDPMAARVRAGVIDTSWVTVRNLVPGEVLKREDVLAKEQLFWGPPQDQLLEPWGYEVRRKIAVDTALLERHLMAPELVATGEQITLQWTQGSVSVALRGVAQNSARLGEVVRARVEGRRDLLHGIAVKKGVARLQGEGSE</sequence>
<gene>
    <name evidence="3" type="primary">flgA</name>
    <name evidence="3" type="ORF">HKN21_13230</name>
</gene>
<dbReference type="Pfam" id="PF13144">
    <property type="entry name" value="ChapFlgA"/>
    <property type="match status" value="1"/>
</dbReference>
<dbReference type="PANTHER" id="PTHR36307:SF1">
    <property type="entry name" value="FLAGELLA BASAL BODY P-RING FORMATION PROTEIN FLGA"/>
    <property type="match status" value="1"/>
</dbReference>
<keyword evidence="3" id="KW-0966">Cell projection</keyword>
<dbReference type="NCBIfam" id="TIGR03170">
    <property type="entry name" value="flgA_cterm"/>
    <property type="match status" value="1"/>
</dbReference>
<proteinExistence type="inferred from homology"/>
<keyword evidence="1" id="KW-0574">Periplasm</keyword>
<organism evidence="3 4">
    <name type="scientific">Eiseniibacteriota bacterium</name>
    <dbReference type="NCBI Taxonomy" id="2212470"/>
    <lineage>
        <taxon>Bacteria</taxon>
        <taxon>Candidatus Eiseniibacteriota</taxon>
    </lineage>
</organism>
<comment type="similarity">
    <text evidence="1">Belongs to the FlgA family.</text>
</comment>
<dbReference type="EMBL" id="JABDJR010000531">
    <property type="protein sequence ID" value="NNF07719.1"/>
    <property type="molecule type" value="Genomic_DNA"/>
</dbReference>
<feature type="signal peptide" evidence="1">
    <location>
        <begin position="1"/>
        <end position="28"/>
    </location>
</feature>
<evidence type="ECO:0000313" key="3">
    <source>
        <dbReference type="EMBL" id="NNF07719.1"/>
    </source>
</evidence>
<comment type="function">
    <text evidence="1">Involved in the assembly process of the P-ring formation. It may associate with FlgF on the rod constituting a structure essential for the P-ring assembly or may act as a modulator protein for the P-ring assembly.</text>
</comment>
<keyword evidence="3" id="KW-0282">Flagellum</keyword>
<dbReference type="GO" id="GO:0042597">
    <property type="term" value="C:periplasmic space"/>
    <property type="evidence" value="ECO:0007669"/>
    <property type="project" value="UniProtKB-SubCell"/>
</dbReference>